<proteinExistence type="predicted"/>
<accession>A0A1F5PAF8</accession>
<dbReference type="AlphaFoldDB" id="A0A1F5PAF8"/>
<name>A0A1F5PAF8_9BACT</name>
<dbReference type="GO" id="GO:0006351">
    <property type="term" value="P:DNA-templated transcription"/>
    <property type="evidence" value="ECO:0007669"/>
    <property type="project" value="TreeGrafter"/>
</dbReference>
<comment type="caution">
    <text evidence="2">The sequence shown here is derived from an EMBL/GenBank/DDBJ whole genome shotgun (WGS) entry which is preliminary data.</text>
</comment>
<dbReference type="SUPFAM" id="SSF143430">
    <property type="entry name" value="TTP0101/SSO1404-like"/>
    <property type="match status" value="1"/>
</dbReference>
<dbReference type="PANTHER" id="PTHR30319:SF1">
    <property type="entry name" value="TRANSCRIPTIONAL REPRESSOR PAAX"/>
    <property type="match status" value="1"/>
</dbReference>
<sequence length="163" mass="19133">MSASYANADPSPFPGFWDLSYRGFKPKHIIQAFKSLEKRKYVNLEPSRRGPKIPIEITKKGLVFVRRKKIQNLKIEKPDRWDGLWRCAIFDIPEKQKSLRNALRAKLKELGFVQVQKSVWVCPYPCRDELKALADYYHLGNYLSLFEGKYLGQDHDLKKTFNL</sequence>
<protein>
    <recommendedName>
        <fullName evidence="1">Transcriptional repressor PaaX-like central Cas2-like domain-containing protein</fullName>
    </recommendedName>
</protein>
<evidence type="ECO:0000313" key="2">
    <source>
        <dbReference type="EMBL" id="OGE86650.1"/>
    </source>
</evidence>
<reference evidence="2 3" key="1">
    <citation type="journal article" date="2016" name="Nat. Commun.">
        <title>Thousands of microbial genomes shed light on interconnected biogeochemical processes in an aquifer system.</title>
        <authorList>
            <person name="Anantharaman K."/>
            <person name="Brown C.T."/>
            <person name="Hug L.A."/>
            <person name="Sharon I."/>
            <person name="Castelle C.J."/>
            <person name="Probst A.J."/>
            <person name="Thomas B.C."/>
            <person name="Singh A."/>
            <person name="Wilkins M.J."/>
            <person name="Karaoz U."/>
            <person name="Brodie E.L."/>
            <person name="Williams K.H."/>
            <person name="Hubbard S.S."/>
            <person name="Banfield J.F."/>
        </authorList>
    </citation>
    <scope>NUCLEOTIDE SEQUENCE [LARGE SCALE GENOMIC DNA]</scope>
</reference>
<gene>
    <name evidence="2" type="ORF">A3J48_01775</name>
</gene>
<feature type="domain" description="Transcriptional repressor PaaX-like central Cas2-like" evidence="1">
    <location>
        <begin position="79"/>
        <end position="156"/>
    </location>
</feature>
<evidence type="ECO:0000313" key="3">
    <source>
        <dbReference type="Proteomes" id="UP000176786"/>
    </source>
</evidence>
<dbReference type="Proteomes" id="UP000176786">
    <property type="component" value="Unassembled WGS sequence"/>
</dbReference>
<evidence type="ECO:0000259" key="1">
    <source>
        <dbReference type="Pfam" id="PF20803"/>
    </source>
</evidence>
<dbReference type="InterPro" id="IPR048846">
    <property type="entry name" value="PaaX-like_central"/>
</dbReference>
<dbReference type="Gene3D" id="3.30.70.2650">
    <property type="match status" value="1"/>
</dbReference>
<organism evidence="2 3">
    <name type="scientific">Candidatus Doudnabacteria bacterium RIFCSPHIGHO2_02_FULL_46_11</name>
    <dbReference type="NCBI Taxonomy" id="1817832"/>
    <lineage>
        <taxon>Bacteria</taxon>
        <taxon>Candidatus Doudnaibacteriota</taxon>
    </lineage>
</organism>
<dbReference type="Pfam" id="PF20803">
    <property type="entry name" value="PaaX_M"/>
    <property type="match status" value="1"/>
</dbReference>
<dbReference type="EMBL" id="MFES01000001">
    <property type="protein sequence ID" value="OGE86650.1"/>
    <property type="molecule type" value="Genomic_DNA"/>
</dbReference>
<dbReference type="PANTHER" id="PTHR30319">
    <property type="entry name" value="PHENYLACETIC ACID REGULATOR-RELATED TRANSCRIPTIONAL REPRESSOR"/>
    <property type="match status" value="1"/>
</dbReference>